<evidence type="ECO:0000256" key="4">
    <source>
        <dbReference type="ARBA" id="ARBA00022553"/>
    </source>
</evidence>
<dbReference type="SUPFAM" id="SSF158472">
    <property type="entry name" value="HAMP domain-like"/>
    <property type="match status" value="1"/>
</dbReference>
<feature type="transmembrane region" description="Helical" evidence="11">
    <location>
        <begin position="164"/>
        <end position="184"/>
    </location>
</feature>
<keyword evidence="5" id="KW-0808">Transferase</keyword>
<dbReference type="PANTHER" id="PTHR45436:SF5">
    <property type="entry name" value="SENSOR HISTIDINE KINASE TRCS"/>
    <property type="match status" value="1"/>
</dbReference>
<name>A0A839NE32_9MICO</name>
<keyword evidence="9" id="KW-0902">Two-component regulatory system</keyword>
<dbReference type="CDD" id="cd06225">
    <property type="entry name" value="HAMP"/>
    <property type="match status" value="1"/>
</dbReference>
<dbReference type="Pfam" id="PF02518">
    <property type="entry name" value="HATPase_c"/>
    <property type="match status" value="1"/>
</dbReference>
<dbReference type="InterPro" id="IPR050428">
    <property type="entry name" value="TCS_sensor_his_kinase"/>
</dbReference>
<dbReference type="InterPro" id="IPR005467">
    <property type="entry name" value="His_kinase_dom"/>
</dbReference>
<keyword evidence="6 11" id="KW-0812">Transmembrane</keyword>
<feature type="domain" description="HAMP" evidence="13">
    <location>
        <begin position="185"/>
        <end position="238"/>
    </location>
</feature>
<dbReference type="EC" id="2.7.13.3" evidence="3"/>
<dbReference type="Pfam" id="PF00512">
    <property type="entry name" value="HisKA"/>
    <property type="match status" value="1"/>
</dbReference>
<dbReference type="PROSITE" id="PS50109">
    <property type="entry name" value="HIS_KIN"/>
    <property type="match status" value="1"/>
</dbReference>
<comment type="catalytic activity">
    <reaction evidence="1">
        <text>ATP + protein L-histidine = ADP + protein N-phospho-L-histidine.</text>
        <dbReference type="EC" id="2.7.13.3"/>
    </reaction>
</comment>
<organism evidence="14 15">
    <name type="scientific">Flexivirga oryzae</name>
    <dbReference type="NCBI Taxonomy" id="1794944"/>
    <lineage>
        <taxon>Bacteria</taxon>
        <taxon>Bacillati</taxon>
        <taxon>Actinomycetota</taxon>
        <taxon>Actinomycetes</taxon>
        <taxon>Micrococcales</taxon>
        <taxon>Dermacoccaceae</taxon>
        <taxon>Flexivirga</taxon>
    </lineage>
</organism>
<dbReference type="EMBL" id="JACHVQ010000004">
    <property type="protein sequence ID" value="MBB2893886.1"/>
    <property type="molecule type" value="Genomic_DNA"/>
</dbReference>
<dbReference type="InterPro" id="IPR036890">
    <property type="entry name" value="HATPase_C_sf"/>
</dbReference>
<evidence type="ECO:0000313" key="14">
    <source>
        <dbReference type="EMBL" id="MBB2893886.1"/>
    </source>
</evidence>
<dbReference type="Pfam" id="PF00672">
    <property type="entry name" value="HAMP"/>
    <property type="match status" value="1"/>
</dbReference>
<evidence type="ECO:0000256" key="11">
    <source>
        <dbReference type="SAM" id="Phobius"/>
    </source>
</evidence>
<comment type="subcellular location">
    <subcellularLocation>
        <location evidence="2">Cell membrane</location>
    </subcellularLocation>
</comment>
<keyword evidence="10 11" id="KW-0472">Membrane</keyword>
<dbReference type="CDD" id="cd00082">
    <property type="entry name" value="HisKA"/>
    <property type="match status" value="1"/>
</dbReference>
<dbReference type="RefSeq" id="WP_183322363.1">
    <property type="nucleotide sequence ID" value="NZ_JACHVQ010000004.1"/>
</dbReference>
<dbReference type="SUPFAM" id="SSF47384">
    <property type="entry name" value="Homodimeric domain of signal transducing histidine kinase"/>
    <property type="match status" value="1"/>
</dbReference>
<evidence type="ECO:0000256" key="9">
    <source>
        <dbReference type="ARBA" id="ARBA00023012"/>
    </source>
</evidence>
<dbReference type="InterPro" id="IPR036097">
    <property type="entry name" value="HisK_dim/P_sf"/>
</dbReference>
<accession>A0A839NE32</accession>
<evidence type="ECO:0000256" key="7">
    <source>
        <dbReference type="ARBA" id="ARBA00022777"/>
    </source>
</evidence>
<comment type="caution">
    <text evidence="14">The sequence shown here is derived from an EMBL/GenBank/DDBJ whole genome shotgun (WGS) entry which is preliminary data.</text>
</comment>
<dbReference type="AlphaFoldDB" id="A0A839NE32"/>
<dbReference type="GO" id="GO:0005886">
    <property type="term" value="C:plasma membrane"/>
    <property type="evidence" value="ECO:0007669"/>
    <property type="project" value="UniProtKB-SubCell"/>
</dbReference>
<keyword evidence="7 14" id="KW-0418">Kinase</keyword>
<evidence type="ECO:0000256" key="1">
    <source>
        <dbReference type="ARBA" id="ARBA00000085"/>
    </source>
</evidence>
<dbReference type="PROSITE" id="PS50885">
    <property type="entry name" value="HAMP"/>
    <property type="match status" value="1"/>
</dbReference>
<dbReference type="InterPro" id="IPR003661">
    <property type="entry name" value="HisK_dim/P_dom"/>
</dbReference>
<dbReference type="SMART" id="SM00388">
    <property type="entry name" value="HisKA"/>
    <property type="match status" value="1"/>
</dbReference>
<evidence type="ECO:0000259" key="13">
    <source>
        <dbReference type="PROSITE" id="PS50885"/>
    </source>
</evidence>
<dbReference type="SUPFAM" id="SSF55874">
    <property type="entry name" value="ATPase domain of HSP90 chaperone/DNA topoisomerase II/histidine kinase"/>
    <property type="match status" value="1"/>
</dbReference>
<evidence type="ECO:0000256" key="8">
    <source>
        <dbReference type="ARBA" id="ARBA00022989"/>
    </source>
</evidence>
<gene>
    <name evidence="14" type="ORF">FHU39_003922</name>
</gene>
<evidence type="ECO:0000256" key="6">
    <source>
        <dbReference type="ARBA" id="ARBA00022692"/>
    </source>
</evidence>
<evidence type="ECO:0000256" key="5">
    <source>
        <dbReference type="ARBA" id="ARBA00022679"/>
    </source>
</evidence>
<dbReference type="Gene3D" id="3.30.565.10">
    <property type="entry name" value="Histidine kinase-like ATPase, C-terminal domain"/>
    <property type="match status" value="1"/>
</dbReference>
<dbReference type="Proteomes" id="UP000559182">
    <property type="component" value="Unassembled WGS sequence"/>
</dbReference>
<evidence type="ECO:0000256" key="2">
    <source>
        <dbReference type="ARBA" id="ARBA00004236"/>
    </source>
</evidence>
<proteinExistence type="predicted"/>
<evidence type="ECO:0000313" key="15">
    <source>
        <dbReference type="Proteomes" id="UP000559182"/>
    </source>
</evidence>
<protein>
    <recommendedName>
        <fullName evidence="3">histidine kinase</fullName>
        <ecNumber evidence="3">2.7.13.3</ecNumber>
    </recommendedName>
</protein>
<keyword evidence="8 11" id="KW-1133">Transmembrane helix</keyword>
<reference evidence="14 15" key="1">
    <citation type="submission" date="2020-08" db="EMBL/GenBank/DDBJ databases">
        <title>Sequencing the genomes of 1000 actinobacteria strains.</title>
        <authorList>
            <person name="Klenk H.-P."/>
        </authorList>
    </citation>
    <scope>NUCLEOTIDE SEQUENCE [LARGE SCALE GENOMIC DNA]</scope>
    <source>
        <strain evidence="14 15">DSM 105369</strain>
    </source>
</reference>
<feature type="domain" description="Histidine kinase" evidence="12">
    <location>
        <begin position="246"/>
        <end position="455"/>
    </location>
</feature>
<evidence type="ECO:0000259" key="12">
    <source>
        <dbReference type="PROSITE" id="PS50109"/>
    </source>
</evidence>
<dbReference type="SMART" id="SM00304">
    <property type="entry name" value="HAMP"/>
    <property type="match status" value="1"/>
</dbReference>
<feature type="transmembrane region" description="Helical" evidence="11">
    <location>
        <begin position="15"/>
        <end position="39"/>
    </location>
</feature>
<dbReference type="InterPro" id="IPR003660">
    <property type="entry name" value="HAMP_dom"/>
</dbReference>
<dbReference type="InterPro" id="IPR003594">
    <property type="entry name" value="HATPase_dom"/>
</dbReference>
<keyword evidence="15" id="KW-1185">Reference proteome</keyword>
<dbReference type="Gene3D" id="1.10.287.130">
    <property type="match status" value="1"/>
</dbReference>
<evidence type="ECO:0000256" key="10">
    <source>
        <dbReference type="ARBA" id="ARBA00023136"/>
    </source>
</evidence>
<dbReference type="PRINTS" id="PR00344">
    <property type="entry name" value="BCTRLSENSOR"/>
</dbReference>
<dbReference type="GO" id="GO:0000155">
    <property type="term" value="F:phosphorelay sensor kinase activity"/>
    <property type="evidence" value="ECO:0007669"/>
    <property type="project" value="InterPro"/>
</dbReference>
<dbReference type="PANTHER" id="PTHR45436">
    <property type="entry name" value="SENSOR HISTIDINE KINASE YKOH"/>
    <property type="match status" value="1"/>
</dbReference>
<keyword evidence="4" id="KW-0597">Phosphoprotein</keyword>
<dbReference type="SMART" id="SM00387">
    <property type="entry name" value="HATPase_c"/>
    <property type="match status" value="1"/>
</dbReference>
<sequence>MISLTAPRARGLRPWLAAVTAVVVIVPLLVGVFVLANLLQRSLTGSLTSRVSQQADAVVAAVHRDGVTETVLLGTDSAMRTVVIDDAGHVRLSSPHEVTAPLSADRPAADHRVVRGARHWWWPGDIDNPMVVSRGVEAGGTHYVVQVSASQQAQHEAISTDAKILLLGTPVLTALAAALAWWVAGRALAPVDRMRSEVDAIEAGHLDSRVEVPPQKDEIAALAVTLNRMLDRLESSQTRQQRFVADASHELRSPLATLQAAADLASADPAGEWPVVEPTVHAELGRMNTLIGDLLLLARIDERRSSAPAVEVDLDDLAQAEVGRWRGEEHVTVRYAGSPSRAWAPRAPVERILRNLVDNGIRHATGEVVVTTATGPGGAALVTVDDDGPGIAATDRERVFDRFLRLDEGRSRDAGGFGLGLAIVRELVHSAGGEVRADASPLGGARFTVSLPAPQESSNR</sequence>
<dbReference type="Gene3D" id="6.10.340.10">
    <property type="match status" value="1"/>
</dbReference>
<evidence type="ECO:0000256" key="3">
    <source>
        <dbReference type="ARBA" id="ARBA00012438"/>
    </source>
</evidence>
<dbReference type="InterPro" id="IPR004358">
    <property type="entry name" value="Sig_transdc_His_kin-like_C"/>
</dbReference>